<sequence>MRFLSRSHVTTIAVCAGLVVAAGAGGAVAGAQITGAQIKDNTVTTVDIKNGTLTRADLAPTSRGPVALHVKTVQSYIPASDWAKVSYTCPGTRKVLSAEAWLVSSRAAVQVEVPTEQVANAYSPDVTEADTVRMRVVCAVF</sequence>
<reference evidence="2 3" key="1">
    <citation type="journal article" date="2009" name="Int. J. Syst. Evol. Microbiol.">
        <title>Nocardioides caeni sp. nov., isolated from wastewater.</title>
        <authorList>
            <person name="Yoon J.H."/>
            <person name="Kang S.J."/>
            <person name="Park S."/>
            <person name="Kim W."/>
            <person name="Oh T.K."/>
        </authorList>
    </citation>
    <scope>NUCLEOTIDE SEQUENCE [LARGE SCALE GENOMIC DNA]</scope>
    <source>
        <strain evidence="2 3">DSM 23134</strain>
    </source>
</reference>
<keyword evidence="1" id="KW-0732">Signal</keyword>
<accession>A0A4S8N0T7</accession>
<name>A0A4S8N0T7_9ACTN</name>
<comment type="caution">
    <text evidence="2">The sequence shown here is derived from an EMBL/GenBank/DDBJ whole genome shotgun (WGS) entry which is preliminary data.</text>
</comment>
<dbReference type="RefSeq" id="WP_136564164.1">
    <property type="nucleotide sequence ID" value="NZ_BAABLS010000006.1"/>
</dbReference>
<feature type="chain" id="PRO_5039082950" evidence="1">
    <location>
        <begin position="22"/>
        <end position="141"/>
    </location>
</feature>
<feature type="signal peptide" evidence="1">
    <location>
        <begin position="1"/>
        <end position="21"/>
    </location>
</feature>
<dbReference type="Proteomes" id="UP000307087">
    <property type="component" value="Unassembled WGS sequence"/>
</dbReference>
<dbReference type="AlphaFoldDB" id="A0A4S8N0T7"/>
<organism evidence="2 3">
    <name type="scientific">Nocardioides caeni</name>
    <dbReference type="NCBI Taxonomy" id="574700"/>
    <lineage>
        <taxon>Bacteria</taxon>
        <taxon>Bacillati</taxon>
        <taxon>Actinomycetota</taxon>
        <taxon>Actinomycetes</taxon>
        <taxon>Propionibacteriales</taxon>
        <taxon>Nocardioidaceae</taxon>
        <taxon>Nocardioides</taxon>
    </lineage>
</organism>
<keyword evidence="3" id="KW-1185">Reference proteome</keyword>
<protein>
    <submittedName>
        <fullName evidence="2">Uncharacterized protein</fullName>
    </submittedName>
</protein>
<evidence type="ECO:0000313" key="3">
    <source>
        <dbReference type="Proteomes" id="UP000307087"/>
    </source>
</evidence>
<proteinExistence type="predicted"/>
<gene>
    <name evidence="2" type="ORF">E9934_17325</name>
</gene>
<evidence type="ECO:0000313" key="2">
    <source>
        <dbReference type="EMBL" id="THV09071.1"/>
    </source>
</evidence>
<dbReference type="OrthoDB" id="3794156at2"/>
<evidence type="ECO:0000256" key="1">
    <source>
        <dbReference type="SAM" id="SignalP"/>
    </source>
</evidence>
<dbReference type="EMBL" id="STGW01000017">
    <property type="protein sequence ID" value="THV09071.1"/>
    <property type="molecule type" value="Genomic_DNA"/>
</dbReference>